<dbReference type="EMBL" id="JBHULR010000001">
    <property type="protein sequence ID" value="MFD2546262.1"/>
    <property type="molecule type" value="Genomic_DNA"/>
</dbReference>
<dbReference type="PROSITE" id="PS50893">
    <property type="entry name" value="ABC_TRANSPORTER_2"/>
    <property type="match status" value="2"/>
</dbReference>
<evidence type="ECO:0000256" key="3">
    <source>
        <dbReference type="SAM" id="MobiDB-lite"/>
    </source>
</evidence>
<dbReference type="Pfam" id="PF16326">
    <property type="entry name" value="ABC_tran_CTD"/>
    <property type="match status" value="1"/>
</dbReference>
<protein>
    <submittedName>
        <fullName evidence="5">ABC-F family ATP-binding cassette domain-containing protein</fullName>
    </submittedName>
</protein>
<dbReference type="Pfam" id="PF12848">
    <property type="entry name" value="ABC_tran_Xtn"/>
    <property type="match status" value="1"/>
</dbReference>
<feature type="domain" description="ABC transporter" evidence="4">
    <location>
        <begin position="2"/>
        <end position="255"/>
    </location>
</feature>
<dbReference type="InterPro" id="IPR051309">
    <property type="entry name" value="ABCF_ATPase"/>
</dbReference>
<dbReference type="PROSITE" id="PS00211">
    <property type="entry name" value="ABC_TRANSPORTER_1"/>
    <property type="match status" value="2"/>
</dbReference>
<dbReference type="InterPro" id="IPR037118">
    <property type="entry name" value="Val-tRNA_synth_C_sf"/>
</dbReference>
<dbReference type="Gene3D" id="1.10.287.380">
    <property type="entry name" value="Valyl-tRNA synthetase, C-terminal domain"/>
    <property type="match status" value="1"/>
</dbReference>
<evidence type="ECO:0000259" key="4">
    <source>
        <dbReference type="PROSITE" id="PS50893"/>
    </source>
</evidence>
<name>A0ABW5KBG6_9SPHI</name>
<dbReference type="GO" id="GO:0005524">
    <property type="term" value="F:ATP binding"/>
    <property type="evidence" value="ECO:0007669"/>
    <property type="project" value="UniProtKB-KW"/>
</dbReference>
<dbReference type="SUPFAM" id="SSF52540">
    <property type="entry name" value="P-loop containing nucleoside triphosphate hydrolases"/>
    <property type="match status" value="2"/>
</dbReference>
<comment type="caution">
    <text evidence="5">The sequence shown here is derived from an EMBL/GenBank/DDBJ whole genome shotgun (WGS) entry which is preliminary data.</text>
</comment>
<dbReference type="CDD" id="cd03221">
    <property type="entry name" value="ABCF_EF-3"/>
    <property type="match status" value="2"/>
</dbReference>
<dbReference type="InterPro" id="IPR032781">
    <property type="entry name" value="ABC_tran_Xtn"/>
</dbReference>
<dbReference type="InterPro" id="IPR032524">
    <property type="entry name" value="ABC_tran_C"/>
</dbReference>
<dbReference type="Gene3D" id="3.40.50.300">
    <property type="entry name" value="P-loop containing nucleotide triphosphate hydrolases"/>
    <property type="match status" value="2"/>
</dbReference>
<feature type="region of interest" description="Disordered" evidence="3">
    <location>
        <begin position="539"/>
        <end position="560"/>
    </location>
</feature>
<keyword evidence="2 5" id="KW-0067">ATP-binding</keyword>
<gene>
    <name evidence="5" type="ORF">ACFSR5_01245</name>
</gene>
<feature type="domain" description="ABC transporter" evidence="4">
    <location>
        <begin position="323"/>
        <end position="537"/>
    </location>
</feature>
<dbReference type="RefSeq" id="WP_380899881.1">
    <property type="nucleotide sequence ID" value="NZ_JBHUEG010000002.1"/>
</dbReference>
<evidence type="ECO:0000256" key="2">
    <source>
        <dbReference type="ARBA" id="ARBA00022840"/>
    </source>
</evidence>
<keyword evidence="6" id="KW-1185">Reference proteome</keyword>
<dbReference type="PANTHER" id="PTHR42855:SF2">
    <property type="entry name" value="DRUG RESISTANCE ABC TRANSPORTER,ATP-BINDING PROTEIN"/>
    <property type="match status" value="1"/>
</dbReference>
<dbReference type="SMART" id="SM00382">
    <property type="entry name" value="AAA"/>
    <property type="match status" value="2"/>
</dbReference>
<keyword evidence="1" id="KW-0547">Nucleotide-binding</keyword>
<dbReference type="InterPro" id="IPR017871">
    <property type="entry name" value="ABC_transporter-like_CS"/>
</dbReference>
<reference evidence="6" key="1">
    <citation type="journal article" date="2019" name="Int. J. Syst. Evol. Microbiol.">
        <title>The Global Catalogue of Microorganisms (GCM) 10K type strain sequencing project: providing services to taxonomists for standard genome sequencing and annotation.</title>
        <authorList>
            <consortium name="The Broad Institute Genomics Platform"/>
            <consortium name="The Broad Institute Genome Sequencing Center for Infectious Disease"/>
            <person name="Wu L."/>
            <person name="Ma J."/>
        </authorList>
    </citation>
    <scope>NUCLEOTIDE SEQUENCE [LARGE SCALE GENOMIC DNA]</scope>
    <source>
        <strain evidence="6">KCTC 42662</strain>
    </source>
</reference>
<evidence type="ECO:0000313" key="6">
    <source>
        <dbReference type="Proteomes" id="UP001597545"/>
    </source>
</evidence>
<dbReference type="PANTHER" id="PTHR42855">
    <property type="entry name" value="ABC TRANSPORTER ATP-BINDING SUBUNIT"/>
    <property type="match status" value="1"/>
</dbReference>
<sequence>MISINNLTFEIGSRALYEEANWHIKPGDKAGLIGANGAGKSTLLKLIVGDYTPTSGSISMAKDLKIGYLNQDLLSYHSDKSILHVAMEAFERQNQLHAEIENLLKKLETDYSDDILNKLSDKQTEFEALDGYNIEFRAHEILAGLGFSEDEQLRPLATFSGGWRMRVMLARILLQTPDILLLDEPTNHLDLPSIKWLETYLQSFEGSIVIVSHDRYFLDRIINKTVESRKGKLTVYAGNYSFYLEEKSLREEIQSNQYKNQQAKIKQEEKLIERFRAKASKAKMVQSRIKALDRMEKIDDIDDDNPVVNFSFKFSKPSGRHVVTLEHVSKSYPNLEILRNASAIIEKGDKIALIGANGKGKSTLLRIVADADTEYQGKSTKGHNVSQTFFAQHQLEALHLENSLLQELVAFAPKHTETELRSILGCFLFTGDDVFKKIKVLSGGEKSRVALAKALTADANFLVLDEPTNHLDMASVNILIQALQQYEGTFIVVSHDRYFLDHVANKIWFIEDKDIKEYPGTYEEYEEWNAKRPVRTASKQEKKIVKEEHKKEKTAPSEDKNRLLQRKHKELAQIEAKITEVDQLVTILETDLANEMIYSDAQKLQDATRSYNSTKATLEQLQLSWEQLAEEIMELEN</sequence>
<evidence type="ECO:0000313" key="5">
    <source>
        <dbReference type="EMBL" id="MFD2546262.1"/>
    </source>
</evidence>
<dbReference type="InterPro" id="IPR027417">
    <property type="entry name" value="P-loop_NTPase"/>
</dbReference>
<evidence type="ECO:0000256" key="1">
    <source>
        <dbReference type="ARBA" id="ARBA00022741"/>
    </source>
</evidence>
<dbReference type="Pfam" id="PF00005">
    <property type="entry name" value="ABC_tran"/>
    <property type="match status" value="2"/>
</dbReference>
<organism evidence="5 6">
    <name type="scientific">Sphingobacterium suaedae</name>
    <dbReference type="NCBI Taxonomy" id="1686402"/>
    <lineage>
        <taxon>Bacteria</taxon>
        <taxon>Pseudomonadati</taxon>
        <taxon>Bacteroidota</taxon>
        <taxon>Sphingobacteriia</taxon>
        <taxon>Sphingobacteriales</taxon>
        <taxon>Sphingobacteriaceae</taxon>
        <taxon>Sphingobacterium</taxon>
    </lineage>
</organism>
<accession>A0ABW5KBG6</accession>
<dbReference type="Proteomes" id="UP001597545">
    <property type="component" value="Unassembled WGS sequence"/>
</dbReference>
<proteinExistence type="predicted"/>
<dbReference type="InterPro" id="IPR003593">
    <property type="entry name" value="AAA+_ATPase"/>
</dbReference>
<dbReference type="InterPro" id="IPR003439">
    <property type="entry name" value="ABC_transporter-like_ATP-bd"/>
</dbReference>